<dbReference type="STRING" id="1165861.A0A0L0UPI4"/>
<dbReference type="PROSITE" id="PS50158">
    <property type="entry name" value="ZF_CCHC"/>
    <property type="match status" value="1"/>
</dbReference>
<comment type="caution">
    <text evidence="4">The sequence shown here is derived from an EMBL/GenBank/DDBJ whole genome shotgun (WGS) entry which is preliminary data.</text>
</comment>
<feature type="region of interest" description="Disordered" evidence="2">
    <location>
        <begin position="1"/>
        <end position="20"/>
    </location>
</feature>
<dbReference type="Proteomes" id="UP000054564">
    <property type="component" value="Unassembled WGS sequence"/>
</dbReference>
<dbReference type="GO" id="GO:0003676">
    <property type="term" value="F:nucleic acid binding"/>
    <property type="evidence" value="ECO:0007669"/>
    <property type="project" value="InterPro"/>
</dbReference>
<keyword evidence="5" id="KW-1185">Reference proteome</keyword>
<keyword evidence="1" id="KW-0863">Zinc-finger</keyword>
<evidence type="ECO:0000259" key="3">
    <source>
        <dbReference type="PROSITE" id="PS50158"/>
    </source>
</evidence>
<name>A0A0L0UPI4_9BASI</name>
<feature type="compositionally biased region" description="Polar residues" evidence="2">
    <location>
        <begin position="1"/>
        <end position="16"/>
    </location>
</feature>
<feature type="region of interest" description="Disordered" evidence="2">
    <location>
        <begin position="500"/>
        <end position="525"/>
    </location>
</feature>
<feature type="compositionally biased region" description="Pro residues" evidence="2">
    <location>
        <begin position="82"/>
        <end position="101"/>
    </location>
</feature>
<accession>A0A0L0UPI4</accession>
<dbReference type="InterPro" id="IPR001878">
    <property type="entry name" value="Znf_CCHC"/>
</dbReference>
<dbReference type="AlphaFoldDB" id="A0A0L0UPI4"/>
<feature type="non-terminal residue" evidence="4">
    <location>
        <position position="714"/>
    </location>
</feature>
<feature type="compositionally biased region" description="Polar residues" evidence="2">
    <location>
        <begin position="174"/>
        <end position="186"/>
    </location>
</feature>
<evidence type="ECO:0000313" key="5">
    <source>
        <dbReference type="Proteomes" id="UP000054564"/>
    </source>
</evidence>
<feature type="region of interest" description="Disordered" evidence="2">
    <location>
        <begin position="565"/>
        <end position="619"/>
    </location>
</feature>
<dbReference type="PANTHER" id="PTHR48125:SF12">
    <property type="entry name" value="AT HOOK TRANSCRIPTION FACTOR FAMILY-RELATED"/>
    <property type="match status" value="1"/>
</dbReference>
<feature type="compositionally biased region" description="Low complexity" evidence="2">
    <location>
        <begin position="102"/>
        <end position="119"/>
    </location>
</feature>
<evidence type="ECO:0000256" key="1">
    <source>
        <dbReference type="PROSITE-ProRule" id="PRU00047"/>
    </source>
</evidence>
<dbReference type="InterPro" id="IPR054722">
    <property type="entry name" value="PolX-like_BBD"/>
</dbReference>
<reference evidence="5" key="1">
    <citation type="submission" date="2014-03" db="EMBL/GenBank/DDBJ databases">
        <title>The Genome Sequence of Puccinia striiformis f. sp. tritici PST-78.</title>
        <authorList>
            <consortium name="The Broad Institute Genome Sequencing Platform"/>
            <person name="Cuomo C."/>
            <person name="Hulbert S."/>
            <person name="Chen X."/>
            <person name="Walker B."/>
            <person name="Young S.K."/>
            <person name="Zeng Q."/>
            <person name="Gargeya S."/>
            <person name="Fitzgerald M."/>
            <person name="Haas B."/>
            <person name="Abouelleil A."/>
            <person name="Alvarado L."/>
            <person name="Arachchi H.M."/>
            <person name="Berlin A.M."/>
            <person name="Chapman S.B."/>
            <person name="Goldberg J."/>
            <person name="Griggs A."/>
            <person name="Gujja S."/>
            <person name="Hansen M."/>
            <person name="Howarth C."/>
            <person name="Imamovic A."/>
            <person name="Larimer J."/>
            <person name="McCowan C."/>
            <person name="Montmayeur A."/>
            <person name="Murphy C."/>
            <person name="Neiman D."/>
            <person name="Pearson M."/>
            <person name="Priest M."/>
            <person name="Roberts A."/>
            <person name="Saif S."/>
            <person name="Shea T."/>
            <person name="Sisk P."/>
            <person name="Sykes S."/>
            <person name="Wortman J."/>
            <person name="Nusbaum C."/>
            <person name="Birren B."/>
        </authorList>
    </citation>
    <scope>NUCLEOTIDE SEQUENCE [LARGE SCALE GENOMIC DNA]</scope>
    <source>
        <strain evidence="5">race PST-78</strain>
    </source>
</reference>
<feature type="domain" description="CCHC-type" evidence="3">
    <location>
        <begin position="484"/>
        <end position="500"/>
    </location>
</feature>
<dbReference type="OrthoDB" id="2516110at2759"/>
<evidence type="ECO:0000313" key="4">
    <source>
        <dbReference type="EMBL" id="KNE88851.1"/>
    </source>
</evidence>
<organism evidence="4 5">
    <name type="scientific">Puccinia striiformis f. sp. tritici PST-78</name>
    <dbReference type="NCBI Taxonomy" id="1165861"/>
    <lineage>
        <taxon>Eukaryota</taxon>
        <taxon>Fungi</taxon>
        <taxon>Dikarya</taxon>
        <taxon>Basidiomycota</taxon>
        <taxon>Pucciniomycotina</taxon>
        <taxon>Pucciniomycetes</taxon>
        <taxon>Pucciniales</taxon>
        <taxon>Pucciniaceae</taxon>
        <taxon>Puccinia</taxon>
    </lineage>
</organism>
<dbReference type="PANTHER" id="PTHR48125">
    <property type="entry name" value="LP07818P1"/>
    <property type="match status" value="1"/>
</dbReference>
<evidence type="ECO:0000256" key="2">
    <source>
        <dbReference type="SAM" id="MobiDB-lite"/>
    </source>
</evidence>
<feature type="compositionally biased region" description="Pro residues" evidence="2">
    <location>
        <begin position="159"/>
        <end position="172"/>
    </location>
</feature>
<keyword evidence="1" id="KW-0862">Zinc</keyword>
<feature type="region of interest" description="Disordered" evidence="2">
    <location>
        <begin position="77"/>
        <end position="138"/>
    </location>
</feature>
<proteinExistence type="predicted"/>
<dbReference type="EMBL" id="AJIL01000809">
    <property type="protein sequence ID" value="KNE88851.1"/>
    <property type="molecule type" value="Genomic_DNA"/>
</dbReference>
<keyword evidence="1" id="KW-0479">Metal-binding</keyword>
<dbReference type="GO" id="GO:0008270">
    <property type="term" value="F:zinc ion binding"/>
    <property type="evidence" value="ECO:0007669"/>
    <property type="project" value="UniProtKB-KW"/>
</dbReference>
<sequence>MSSSHQTGNTSANHPSSPIDYTLSDIEGVTITDTRPAHVRVGAIFDNALGSGWEERLGIPRRHRAYSEADTTIASVRIPGSFIPPRPSTPLPRRQPIPDFTPPSQSSSRPTPQPNQSTPFHFQSSTQPNPLPCPRIRPSLPSDLSFILSPSFSFRPPHILSPPPPPPPPPGFHPSTSALSTPSEVNSPPAPTTTDKMDNRHVPPHQARLDLEEAKAQLEESKIVGQAIKAGSESFSSAGRRLAADGSKFEQWAANIEDAGTTHLNNSKFFTTVNNNSVLEKIGRGIFLASIDEALRSDIQVAKTCFDMQELVTKKFKTISRAAQMNTWRKFKSFTLDDHPSSAGIASKLRNLATEWKSLKLSFDEDTFLGFVLQDSVGLSSPVAQDFNHRVESLVQSDPKNPTPTFEKLVHLLEICRQQHSLSTTGTTQPATPSIFTQQPSSVLQSTVQHLDSLPLFDQDAYLQGIHPDDWDEALNCYSVTANRCWGCGNNSHYLRDCPSRSRGTPVARRARGPGTYSFRQNQIRHPSYNPAPYYPIIGAMYPPPGLPFPPQQQYQQFRQPTNFQQPYQNFAPPASTSHRLPGLRQTDTYKPEYTSPPPPQQHRSQHSSSRPTHSGGASARNVELEGLGTDLSNVDFRTMTADFSDVSIPAIIDSGASHHLTGERCMLHNFRELKVRIPLNVATKGSGASISGTGELRFRAPGGTTISLKGVLY</sequence>
<gene>
    <name evidence="4" type="ORF">PSTG_17708</name>
</gene>
<dbReference type="Pfam" id="PF22936">
    <property type="entry name" value="Pol_BBD"/>
    <property type="match status" value="1"/>
</dbReference>
<feature type="region of interest" description="Disordered" evidence="2">
    <location>
        <begin position="157"/>
        <end position="202"/>
    </location>
</feature>
<protein>
    <recommendedName>
        <fullName evidence="3">CCHC-type domain-containing protein</fullName>
    </recommendedName>
</protein>